<dbReference type="Proteomes" id="UP000831532">
    <property type="component" value="Chromosome"/>
</dbReference>
<evidence type="ECO:0000313" key="2">
    <source>
        <dbReference type="Proteomes" id="UP000831532"/>
    </source>
</evidence>
<name>A0ABY4A376_9BURK</name>
<gene>
    <name evidence="1" type="ORF">INH39_27935</name>
</gene>
<evidence type="ECO:0000313" key="1">
    <source>
        <dbReference type="EMBL" id="UOD29207.1"/>
    </source>
</evidence>
<dbReference type="InterPro" id="IPR035901">
    <property type="entry name" value="GIY-YIG_endonuc_sf"/>
</dbReference>
<accession>A0ABY4A376</accession>
<dbReference type="RefSeq" id="WP_243490432.1">
    <property type="nucleotide sequence ID" value="NZ_CP063361.1"/>
</dbReference>
<dbReference type="EMBL" id="CP063361">
    <property type="protein sequence ID" value="UOD29207.1"/>
    <property type="molecule type" value="Genomic_DNA"/>
</dbReference>
<dbReference type="SUPFAM" id="SSF82771">
    <property type="entry name" value="GIY-YIG endonuclease"/>
    <property type="match status" value="1"/>
</dbReference>
<proteinExistence type="predicted"/>
<keyword evidence="2" id="KW-1185">Reference proteome</keyword>
<sequence>MKFTRQHLRAGPRRNIENPDHLRHLALESRINRYIAELKTCSLSGTDYVTYAIIERIRAVGQSDRQLPFYVGQTSNLARRARQHFKAGGQPTKDGVSVYGRMYRIMQSFQMPQFEILERKATLAASLLSESMWVQRMRAQGHAVTNQWAEHQPGKSKAAFRQNACGVVRCARR</sequence>
<reference evidence="1 2" key="1">
    <citation type="submission" date="2020-10" db="EMBL/GenBank/DDBJ databases">
        <title>Genome analysis of Massilia species.</title>
        <authorList>
            <person name="Jung D.-H."/>
        </authorList>
    </citation>
    <scope>NUCLEOTIDE SEQUENCE [LARGE SCALE GENOMIC DNA]</scope>
    <source>
        <strain evidence="2">sipir</strain>
    </source>
</reference>
<organism evidence="1 2">
    <name type="scientific">Massilia violaceinigra</name>
    <dbReference type="NCBI Taxonomy" id="2045208"/>
    <lineage>
        <taxon>Bacteria</taxon>
        <taxon>Pseudomonadati</taxon>
        <taxon>Pseudomonadota</taxon>
        <taxon>Betaproteobacteria</taxon>
        <taxon>Burkholderiales</taxon>
        <taxon>Oxalobacteraceae</taxon>
        <taxon>Telluria group</taxon>
        <taxon>Massilia</taxon>
    </lineage>
</organism>
<protein>
    <submittedName>
        <fullName evidence="1">GIY-YIG nuclease family protein</fullName>
    </submittedName>
</protein>